<reference evidence="2" key="1">
    <citation type="journal article" date="2022" name="Mol. Ecol. Resour.">
        <title>The genomes of chicory, endive, great burdock and yacon provide insights into Asteraceae palaeo-polyploidization history and plant inulin production.</title>
        <authorList>
            <person name="Fan W."/>
            <person name="Wang S."/>
            <person name="Wang H."/>
            <person name="Wang A."/>
            <person name="Jiang F."/>
            <person name="Liu H."/>
            <person name="Zhao H."/>
            <person name="Xu D."/>
            <person name="Zhang Y."/>
        </authorList>
    </citation>
    <scope>NUCLEOTIDE SEQUENCE [LARGE SCALE GENOMIC DNA]</scope>
    <source>
        <strain evidence="2">cv. Yunnan</strain>
    </source>
</reference>
<name>A0ACB9BWM3_9ASTR</name>
<dbReference type="Proteomes" id="UP001056120">
    <property type="component" value="Linkage Group LG22"/>
</dbReference>
<comment type="caution">
    <text evidence="1">The sequence shown here is derived from an EMBL/GenBank/DDBJ whole genome shotgun (WGS) entry which is preliminary data.</text>
</comment>
<evidence type="ECO:0000313" key="1">
    <source>
        <dbReference type="EMBL" id="KAI3726403.1"/>
    </source>
</evidence>
<reference evidence="1 2" key="2">
    <citation type="journal article" date="2022" name="Mol. Ecol. Resour.">
        <title>The genomes of chicory, endive, great burdock and yacon provide insights into Asteraceae paleo-polyploidization history and plant inulin production.</title>
        <authorList>
            <person name="Fan W."/>
            <person name="Wang S."/>
            <person name="Wang H."/>
            <person name="Wang A."/>
            <person name="Jiang F."/>
            <person name="Liu H."/>
            <person name="Zhao H."/>
            <person name="Xu D."/>
            <person name="Zhang Y."/>
        </authorList>
    </citation>
    <scope>NUCLEOTIDE SEQUENCE [LARGE SCALE GENOMIC DNA]</scope>
    <source>
        <strain evidence="2">cv. Yunnan</strain>
        <tissue evidence="1">Leaves</tissue>
    </source>
</reference>
<sequence length="75" mass="8681">MSPGQSPFDEDSGVIRPWKTNPRIFWKGVMIIETLMLSESIGKREEIEIDLKGLEELWKIVMIIIESCFIRESIA</sequence>
<accession>A0ACB9BWM3</accession>
<evidence type="ECO:0000313" key="2">
    <source>
        <dbReference type="Proteomes" id="UP001056120"/>
    </source>
</evidence>
<dbReference type="EMBL" id="CM042039">
    <property type="protein sequence ID" value="KAI3726403.1"/>
    <property type="molecule type" value="Genomic_DNA"/>
</dbReference>
<proteinExistence type="predicted"/>
<organism evidence="1 2">
    <name type="scientific">Smallanthus sonchifolius</name>
    <dbReference type="NCBI Taxonomy" id="185202"/>
    <lineage>
        <taxon>Eukaryota</taxon>
        <taxon>Viridiplantae</taxon>
        <taxon>Streptophyta</taxon>
        <taxon>Embryophyta</taxon>
        <taxon>Tracheophyta</taxon>
        <taxon>Spermatophyta</taxon>
        <taxon>Magnoliopsida</taxon>
        <taxon>eudicotyledons</taxon>
        <taxon>Gunneridae</taxon>
        <taxon>Pentapetalae</taxon>
        <taxon>asterids</taxon>
        <taxon>campanulids</taxon>
        <taxon>Asterales</taxon>
        <taxon>Asteraceae</taxon>
        <taxon>Asteroideae</taxon>
        <taxon>Heliantheae alliance</taxon>
        <taxon>Millerieae</taxon>
        <taxon>Smallanthus</taxon>
    </lineage>
</organism>
<gene>
    <name evidence="1" type="ORF">L1987_66200</name>
</gene>
<keyword evidence="2" id="KW-1185">Reference proteome</keyword>
<protein>
    <submittedName>
        <fullName evidence="1">Uncharacterized protein</fullName>
    </submittedName>
</protein>